<reference evidence="2" key="2">
    <citation type="journal article" date="2015" name="Data Brief">
        <title>Shoot transcriptome of the giant reed, Arundo donax.</title>
        <authorList>
            <person name="Barrero R.A."/>
            <person name="Guerrero F.D."/>
            <person name="Moolhuijzen P."/>
            <person name="Goolsby J.A."/>
            <person name="Tidwell J."/>
            <person name="Bellgard S.E."/>
            <person name="Bellgard M.I."/>
        </authorList>
    </citation>
    <scope>NUCLEOTIDE SEQUENCE</scope>
    <source>
        <tissue evidence="2">Shoot tissue taken approximately 20 cm above the soil surface</tissue>
    </source>
</reference>
<reference evidence="2" key="1">
    <citation type="submission" date="2014-09" db="EMBL/GenBank/DDBJ databases">
        <authorList>
            <person name="Magalhaes I.L.F."/>
            <person name="Oliveira U."/>
            <person name="Santos F.R."/>
            <person name="Vidigal T.H.D.A."/>
            <person name="Brescovit A.D."/>
            <person name="Santos A.J."/>
        </authorList>
    </citation>
    <scope>NUCLEOTIDE SEQUENCE</scope>
    <source>
        <tissue evidence="2">Shoot tissue taken approximately 20 cm above the soil surface</tissue>
    </source>
</reference>
<evidence type="ECO:0000256" key="1">
    <source>
        <dbReference type="SAM" id="MobiDB-lite"/>
    </source>
</evidence>
<dbReference type="EMBL" id="GBRH01208869">
    <property type="protein sequence ID" value="JAD89026.1"/>
    <property type="molecule type" value="Transcribed_RNA"/>
</dbReference>
<name>A0A0A9DML6_ARUDO</name>
<organism evidence="2">
    <name type="scientific">Arundo donax</name>
    <name type="common">Giant reed</name>
    <name type="synonym">Donax arundinaceus</name>
    <dbReference type="NCBI Taxonomy" id="35708"/>
    <lineage>
        <taxon>Eukaryota</taxon>
        <taxon>Viridiplantae</taxon>
        <taxon>Streptophyta</taxon>
        <taxon>Embryophyta</taxon>
        <taxon>Tracheophyta</taxon>
        <taxon>Spermatophyta</taxon>
        <taxon>Magnoliopsida</taxon>
        <taxon>Liliopsida</taxon>
        <taxon>Poales</taxon>
        <taxon>Poaceae</taxon>
        <taxon>PACMAD clade</taxon>
        <taxon>Arundinoideae</taxon>
        <taxon>Arundineae</taxon>
        <taxon>Arundo</taxon>
    </lineage>
</organism>
<sequence length="51" mass="5691">MLGAHQYTKASASPWQDPTTNPSLSMLKLVRICMITLGAYTIPEVHNLQYV</sequence>
<feature type="compositionally biased region" description="Polar residues" evidence="1">
    <location>
        <begin position="8"/>
        <end position="20"/>
    </location>
</feature>
<dbReference type="AlphaFoldDB" id="A0A0A9DML6"/>
<protein>
    <submittedName>
        <fullName evidence="2">Uncharacterized protein</fullName>
    </submittedName>
</protein>
<feature type="region of interest" description="Disordered" evidence="1">
    <location>
        <begin position="1"/>
        <end position="20"/>
    </location>
</feature>
<proteinExistence type="predicted"/>
<evidence type="ECO:0000313" key="2">
    <source>
        <dbReference type="EMBL" id="JAD89026.1"/>
    </source>
</evidence>
<accession>A0A0A9DML6</accession>